<proteinExistence type="predicted"/>
<dbReference type="EMBL" id="DXGF01000132">
    <property type="protein sequence ID" value="HIW84094.1"/>
    <property type="molecule type" value="Genomic_DNA"/>
</dbReference>
<accession>A0A9D1RA50</accession>
<keyword evidence="1" id="KW-0472">Membrane</keyword>
<reference evidence="2" key="2">
    <citation type="submission" date="2021-04" db="EMBL/GenBank/DDBJ databases">
        <authorList>
            <person name="Gilroy R."/>
        </authorList>
    </citation>
    <scope>NUCLEOTIDE SEQUENCE</scope>
    <source>
        <strain evidence="2">ChiSxjej1B13-11762</strain>
    </source>
</reference>
<keyword evidence="1" id="KW-0812">Transmembrane</keyword>
<protein>
    <submittedName>
        <fullName evidence="2">Uncharacterized protein</fullName>
    </submittedName>
</protein>
<evidence type="ECO:0000256" key="1">
    <source>
        <dbReference type="SAM" id="Phobius"/>
    </source>
</evidence>
<feature type="transmembrane region" description="Helical" evidence="1">
    <location>
        <begin position="12"/>
        <end position="32"/>
    </location>
</feature>
<evidence type="ECO:0000313" key="3">
    <source>
        <dbReference type="Proteomes" id="UP000824263"/>
    </source>
</evidence>
<feature type="transmembrane region" description="Helical" evidence="1">
    <location>
        <begin position="38"/>
        <end position="57"/>
    </location>
</feature>
<dbReference type="Proteomes" id="UP000824263">
    <property type="component" value="Unassembled WGS sequence"/>
</dbReference>
<dbReference type="AlphaFoldDB" id="A0A9D1RA50"/>
<sequence>MMNWVSKGRMIPLLLIFFCCPIPQLLNTLFYLHDNFGAILVSAVLALYVAVFTIFMMKYNAY</sequence>
<comment type="caution">
    <text evidence="2">The sequence shown here is derived from an EMBL/GenBank/DDBJ whole genome shotgun (WGS) entry which is preliminary data.</text>
</comment>
<evidence type="ECO:0000313" key="2">
    <source>
        <dbReference type="EMBL" id="HIW84094.1"/>
    </source>
</evidence>
<gene>
    <name evidence="2" type="ORF">H9873_07225</name>
</gene>
<organism evidence="2 3">
    <name type="scientific">Candidatus Dorea gallistercoris</name>
    <dbReference type="NCBI Taxonomy" id="2838542"/>
    <lineage>
        <taxon>Bacteria</taxon>
        <taxon>Bacillati</taxon>
        <taxon>Bacillota</taxon>
        <taxon>Clostridia</taxon>
        <taxon>Lachnospirales</taxon>
        <taxon>Lachnospiraceae</taxon>
        <taxon>Dorea</taxon>
    </lineage>
</organism>
<reference evidence="2" key="1">
    <citation type="journal article" date="2021" name="PeerJ">
        <title>Extensive microbial diversity within the chicken gut microbiome revealed by metagenomics and culture.</title>
        <authorList>
            <person name="Gilroy R."/>
            <person name="Ravi A."/>
            <person name="Getino M."/>
            <person name="Pursley I."/>
            <person name="Horton D.L."/>
            <person name="Alikhan N.F."/>
            <person name="Baker D."/>
            <person name="Gharbi K."/>
            <person name="Hall N."/>
            <person name="Watson M."/>
            <person name="Adriaenssens E.M."/>
            <person name="Foster-Nyarko E."/>
            <person name="Jarju S."/>
            <person name="Secka A."/>
            <person name="Antonio M."/>
            <person name="Oren A."/>
            <person name="Chaudhuri R.R."/>
            <person name="La Ragione R."/>
            <person name="Hildebrand F."/>
            <person name="Pallen M.J."/>
        </authorList>
    </citation>
    <scope>NUCLEOTIDE SEQUENCE</scope>
    <source>
        <strain evidence="2">ChiSxjej1B13-11762</strain>
    </source>
</reference>
<keyword evidence="1" id="KW-1133">Transmembrane helix</keyword>
<name>A0A9D1RA50_9FIRM</name>